<dbReference type="GO" id="GO:0006313">
    <property type="term" value="P:DNA transposition"/>
    <property type="evidence" value="ECO:0007669"/>
    <property type="project" value="InterPro"/>
</dbReference>
<organism evidence="2 3">
    <name type="scientific">Hyaloscypha hepaticicola</name>
    <dbReference type="NCBI Taxonomy" id="2082293"/>
    <lineage>
        <taxon>Eukaryota</taxon>
        <taxon>Fungi</taxon>
        <taxon>Dikarya</taxon>
        <taxon>Ascomycota</taxon>
        <taxon>Pezizomycotina</taxon>
        <taxon>Leotiomycetes</taxon>
        <taxon>Helotiales</taxon>
        <taxon>Hyaloscyphaceae</taxon>
        <taxon>Hyaloscypha</taxon>
    </lineage>
</organism>
<gene>
    <name evidence="2" type="ORF">NA56DRAFT_729985</name>
</gene>
<feature type="non-terminal residue" evidence="2">
    <location>
        <position position="1"/>
    </location>
</feature>
<dbReference type="STRING" id="1745343.A0A2J6QK78"/>
<dbReference type="EMBL" id="KZ613467">
    <property type="protein sequence ID" value="PMD26675.1"/>
    <property type="molecule type" value="Genomic_DNA"/>
</dbReference>
<dbReference type="InterPro" id="IPR036397">
    <property type="entry name" value="RNaseH_sf"/>
</dbReference>
<sequence length="162" mass="19008">LSDAQVDFIIEYLSESWEYRILKYDVIHAELGLKCSVRTLERRLKQRGYFRCTACQKPYLTKAQVIARYLWAMAHIFWHTEWLKVLWSDEVTFLIGGRTAKEKVTRKRGERYCETCIQHQLHRGHTTPVNVWGAIGYGYKSPLIFIHGSSKSGAFTQKDYLT</sequence>
<reference evidence="2 3" key="1">
    <citation type="submission" date="2016-05" db="EMBL/GenBank/DDBJ databases">
        <title>A degradative enzymes factory behind the ericoid mycorrhizal symbiosis.</title>
        <authorList>
            <consortium name="DOE Joint Genome Institute"/>
            <person name="Martino E."/>
            <person name="Morin E."/>
            <person name="Grelet G."/>
            <person name="Kuo A."/>
            <person name="Kohler A."/>
            <person name="Daghino S."/>
            <person name="Barry K."/>
            <person name="Choi C."/>
            <person name="Cichocki N."/>
            <person name="Clum A."/>
            <person name="Copeland A."/>
            <person name="Hainaut M."/>
            <person name="Haridas S."/>
            <person name="Labutti K."/>
            <person name="Lindquist E."/>
            <person name="Lipzen A."/>
            <person name="Khouja H.-R."/>
            <person name="Murat C."/>
            <person name="Ohm R."/>
            <person name="Olson A."/>
            <person name="Spatafora J."/>
            <person name="Veneault-Fourrey C."/>
            <person name="Henrissat B."/>
            <person name="Grigoriev I."/>
            <person name="Martin F."/>
            <person name="Perotto S."/>
        </authorList>
    </citation>
    <scope>NUCLEOTIDE SEQUENCE [LARGE SCALE GENOMIC DNA]</scope>
    <source>
        <strain evidence="2 3">UAMH 7357</strain>
    </source>
</reference>
<protein>
    <recommendedName>
        <fullName evidence="1">Transposase Tc1-like domain-containing protein</fullName>
    </recommendedName>
</protein>
<dbReference type="Gene3D" id="3.30.420.10">
    <property type="entry name" value="Ribonuclease H-like superfamily/Ribonuclease H"/>
    <property type="match status" value="1"/>
</dbReference>
<evidence type="ECO:0000313" key="3">
    <source>
        <dbReference type="Proteomes" id="UP000235672"/>
    </source>
</evidence>
<proteinExistence type="predicted"/>
<dbReference type="GO" id="GO:0015074">
    <property type="term" value="P:DNA integration"/>
    <property type="evidence" value="ECO:0007669"/>
    <property type="project" value="InterPro"/>
</dbReference>
<dbReference type="OrthoDB" id="3519926at2759"/>
<accession>A0A2J6QK78</accession>
<dbReference type="Proteomes" id="UP000235672">
    <property type="component" value="Unassembled WGS sequence"/>
</dbReference>
<name>A0A2J6QK78_9HELO</name>
<dbReference type="GO" id="GO:0003677">
    <property type="term" value="F:DNA binding"/>
    <property type="evidence" value="ECO:0007669"/>
    <property type="project" value="InterPro"/>
</dbReference>
<evidence type="ECO:0000313" key="2">
    <source>
        <dbReference type="EMBL" id="PMD26675.1"/>
    </source>
</evidence>
<dbReference type="InterPro" id="IPR002492">
    <property type="entry name" value="Transposase_Tc1-like"/>
</dbReference>
<keyword evidence="3" id="KW-1185">Reference proteome</keyword>
<dbReference type="AlphaFoldDB" id="A0A2J6QK78"/>
<feature type="domain" description="Transposase Tc1-like" evidence="1">
    <location>
        <begin position="27"/>
        <end position="75"/>
    </location>
</feature>
<dbReference type="Pfam" id="PF01498">
    <property type="entry name" value="HTH_Tnp_Tc3_2"/>
    <property type="match status" value="1"/>
</dbReference>
<evidence type="ECO:0000259" key="1">
    <source>
        <dbReference type="Pfam" id="PF01498"/>
    </source>
</evidence>